<dbReference type="GO" id="GO:0005044">
    <property type="term" value="F:scavenger receptor activity"/>
    <property type="evidence" value="ECO:0007669"/>
    <property type="project" value="TreeGrafter"/>
</dbReference>
<evidence type="ECO:0000256" key="6">
    <source>
        <dbReference type="ARBA" id="ARBA00022989"/>
    </source>
</evidence>
<evidence type="ECO:0000256" key="1">
    <source>
        <dbReference type="ARBA" id="ARBA00004189"/>
    </source>
</evidence>
<gene>
    <name evidence="13" type="ORF">DILT_LOCUS2045</name>
</gene>
<evidence type="ECO:0000256" key="5">
    <source>
        <dbReference type="ARBA" id="ARBA00022692"/>
    </source>
</evidence>
<evidence type="ECO:0000313" key="13">
    <source>
        <dbReference type="EMBL" id="VDK54680.1"/>
    </source>
</evidence>
<evidence type="ECO:0000256" key="11">
    <source>
        <dbReference type="ARBA" id="ARBA00040821"/>
    </source>
</evidence>
<evidence type="ECO:0000256" key="2">
    <source>
        <dbReference type="ARBA" id="ARBA00004651"/>
    </source>
</evidence>
<keyword evidence="14" id="KW-1185">Reference proteome</keyword>
<evidence type="ECO:0000256" key="3">
    <source>
        <dbReference type="ARBA" id="ARBA00010532"/>
    </source>
</evidence>
<dbReference type="GO" id="GO:0005901">
    <property type="term" value="C:caveola"/>
    <property type="evidence" value="ECO:0007669"/>
    <property type="project" value="UniProtKB-SubCell"/>
</dbReference>
<dbReference type="Proteomes" id="UP000281553">
    <property type="component" value="Unassembled WGS sequence"/>
</dbReference>
<protein>
    <recommendedName>
        <fullName evidence="11">Scavenger receptor class B member 1</fullName>
    </recommendedName>
    <alternativeName>
        <fullName evidence="12">SR-BI</fullName>
    </alternativeName>
</protein>
<evidence type="ECO:0000256" key="12">
    <source>
        <dbReference type="ARBA" id="ARBA00042244"/>
    </source>
</evidence>
<evidence type="ECO:0000256" key="8">
    <source>
        <dbReference type="ARBA" id="ARBA00023157"/>
    </source>
</evidence>
<dbReference type="Pfam" id="PF01130">
    <property type="entry name" value="CD36"/>
    <property type="match status" value="1"/>
</dbReference>
<dbReference type="PANTHER" id="PTHR11923:SF110">
    <property type="entry name" value="SCAVENGER RECEPTOR CLASS B MEMBER 1"/>
    <property type="match status" value="1"/>
</dbReference>
<dbReference type="SMR" id="A0A3P6RJ10"/>
<dbReference type="OrthoDB" id="18585at2759"/>
<sequence length="121" mass="13413">MAPTEDMTIKLHVEPQTGVIMQAQKMIQVNAVIRQDKHFRWLAKVRDTFLPVVYLNGTTTVSEEVATRLKHSLLWPQLVGNTLTTFFILAGSVGLLSSACQVLRSRRIGVFSSVGGGYEPI</sequence>
<keyword evidence="7" id="KW-0472">Membrane</keyword>
<proteinExistence type="inferred from homology"/>
<name>A0A3P6RJ10_DIBLA</name>
<dbReference type="InterPro" id="IPR002159">
    <property type="entry name" value="CD36_fam"/>
</dbReference>
<keyword evidence="4" id="KW-1003">Cell membrane</keyword>
<evidence type="ECO:0000256" key="10">
    <source>
        <dbReference type="ARBA" id="ARBA00023180"/>
    </source>
</evidence>
<keyword evidence="6" id="KW-1133">Transmembrane helix</keyword>
<keyword evidence="10" id="KW-0325">Glycoprotein</keyword>
<dbReference type="PANTHER" id="PTHR11923">
    <property type="entry name" value="SCAVENGER RECEPTOR CLASS B TYPE-1 SR-B1"/>
    <property type="match status" value="1"/>
</dbReference>
<keyword evidence="5" id="KW-0812">Transmembrane</keyword>
<organism evidence="13 14">
    <name type="scientific">Dibothriocephalus latus</name>
    <name type="common">Fish tapeworm</name>
    <name type="synonym">Diphyllobothrium latum</name>
    <dbReference type="NCBI Taxonomy" id="60516"/>
    <lineage>
        <taxon>Eukaryota</taxon>
        <taxon>Metazoa</taxon>
        <taxon>Spiralia</taxon>
        <taxon>Lophotrochozoa</taxon>
        <taxon>Platyhelminthes</taxon>
        <taxon>Cestoda</taxon>
        <taxon>Eucestoda</taxon>
        <taxon>Diphyllobothriidea</taxon>
        <taxon>Diphyllobothriidae</taxon>
        <taxon>Dibothriocephalus</taxon>
    </lineage>
</organism>
<evidence type="ECO:0000256" key="9">
    <source>
        <dbReference type="ARBA" id="ARBA00023170"/>
    </source>
</evidence>
<comment type="subcellular location">
    <subcellularLocation>
        <location evidence="2">Cell membrane</location>
        <topology evidence="2">Multi-pass membrane protein</topology>
    </subcellularLocation>
    <subcellularLocation>
        <location evidence="1">Membrane</location>
        <location evidence="1">Caveola</location>
        <topology evidence="1">Multi-pass membrane protein</topology>
    </subcellularLocation>
</comment>
<accession>A0A3P6RJ10</accession>
<dbReference type="AlphaFoldDB" id="A0A3P6RJ10"/>
<dbReference type="EMBL" id="UYRU01019651">
    <property type="protein sequence ID" value="VDK54680.1"/>
    <property type="molecule type" value="Genomic_DNA"/>
</dbReference>
<keyword evidence="8" id="KW-1015">Disulfide bond</keyword>
<keyword evidence="9" id="KW-0675">Receptor</keyword>
<reference evidence="13 14" key="1">
    <citation type="submission" date="2018-11" db="EMBL/GenBank/DDBJ databases">
        <authorList>
            <consortium name="Pathogen Informatics"/>
        </authorList>
    </citation>
    <scope>NUCLEOTIDE SEQUENCE [LARGE SCALE GENOMIC DNA]</scope>
</reference>
<dbReference type="GO" id="GO:0005737">
    <property type="term" value="C:cytoplasm"/>
    <property type="evidence" value="ECO:0007669"/>
    <property type="project" value="TreeGrafter"/>
</dbReference>
<comment type="similarity">
    <text evidence="3">Belongs to the CD36 family.</text>
</comment>
<evidence type="ECO:0000313" key="14">
    <source>
        <dbReference type="Proteomes" id="UP000281553"/>
    </source>
</evidence>
<evidence type="ECO:0000256" key="4">
    <source>
        <dbReference type="ARBA" id="ARBA00022475"/>
    </source>
</evidence>
<evidence type="ECO:0000256" key="7">
    <source>
        <dbReference type="ARBA" id="ARBA00023136"/>
    </source>
</evidence>